<comment type="similarity">
    <text evidence="2">Belongs to the peptidase M35 family.</text>
</comment>
<dbReference type="Pfam" id="PF14521">
    <property type="entry name" value="Aspzincin_M35"/>
    <property type="match status" value="1"/>
</dbReference>
<keyword evidence="3" id="KW-0645">Protease</keyword>
<dbReference type="PANTHER" id="PTHR37016:SF3">
    <property type="entry name" value="NEUTRAL PROTEASE 2-RELATED"/>
    <property type="match status" value="1"/>
</dbReference>
<evidence type="ECO:0000256" key="6">
    <source>
        <dbReference type="ARBA" id="ARBA00022833"/>
    </source>
</evidence>
<reference evidence="11" key="1">
    <citation type="journal article" date="2021" name="Syst. Appl. Microbiol.">
        <title>Roseomonas hellenica sp. nov., isolated from roots of wild-growing Alkanna tinctoria.</title>
        <authorList>
            <person name="Rat A."/>
            <person name="Naranjo H.D."/>
            <person name="Lebbe L."/>
            <person name="Cnockaert M."/>
            <person name="Krigas N."/>
            <person name="Grigoriadou K."/>
            <person name="Maloupa E."/>
            <person name="Willems A."/>
        </authorList>
    </citation>
    <scope>NUCLEOTIDE SEQUENCE [LARGE SCALE GENOMIC DNA]</scope>
    <source>
        <strain evidence="11">LMG 31523</strain>
    </source>
</reference>
<keyword evidence="5" id="KW-0378">Hydrolase</keyword>
<dbReference type="InterPro" id="IPR050414">
    <property type="entry name" value="Fungal_M35_metalloproteases"/>
</dbReference>
<evidence type="ECO:0000259" key="9">
    <source>
        <dbReference type="SMART" id="SM01351"/>
    </source>
</evidence>
<evidence type="ECO:0000256" key="2">
    <source>
        <dbReference type="ARBA" id="ARBA00010279"/>
    </source>
</evidence>
<evidence type="ECO:0000256" key="8">
    <source>
        <dbReference type="SAM" id="SignalP"/>
    </source>
</evidence>
<keyword evidence="7" id="KW-0482">Metalloprotease</keyword>
<dbReference type="EMBL" id="JAAGBB010000026">
    <property type="protein sequence ID" value="MBR0666826.1"/>
    <property type="molecule type" value="Genomic_DNA"/>
</dbReference>
<keyword evidence="11" id="KW-1185">Reference proteome</keyword>
<name>A0ABS5F2T6_9PROT</name>
<gene>
    <name evidence="10" type="ORF">GXW71_20870</name>
</gene>
<dbReference type="SUPFAM" id="SSF55486">
    <property type="entry name" value="Metalloproteases ('zincins'), catalytic domain"/>
    <property type="match status" value="1"/>
</dbReference>
<organism evidence="10 11">
    <name type="scientific">Plastoroseomonas hellenica</name>
    <dbReference type="NCBI Taxonomy" id="2687306"/>
    <lineage>
        <taxon>Bacteria</taxon>
        <taxon>Pseudomonadati</taxon>
        <taxon>Pseudomonadota</taxon>
        <taxon>Alphaproteobacteria</taxon>
        <taxon>Acetobacterales</taxon>
        <taxon>Acetobacteraceae</taxon>
        <taxon>Plastoroseomonas</taxon>
    </lineage>
</organism>
<accession>A0ABS5F2T6</accession>
<feature type="signal peptide" evidence="8">
    <location>
        <begin position="1"/>
        <end position="20"/>
    </location>
</feature>
<dbReference type="InterPro" id="IPR024079">
    <property type="entry name" value="MetalloPept_cat_dom_sf"/>
</dbReference>
<keyword evidence="8" id="KW-0732">Signal</keyword>
<evidence type="ECO:0000256" key="5">
    <source>
        <dbReference type="ARBA" id="ARBA00022801"/>
    </source>
</evidence>
<comment type="caution">
    <text evidence="10">The sequence shown here is derived from an EMBL/GenBank/DDBJ whole genome shotgun (WGS) entry which is preliminary data.</text>
</comment>
<evidence type="ECO:0000313" key="11">
    <source>
        <dbReference type="Proteomes" id="UP001196870"/>
    </source>
</evidence>
<feature type="chain" id="PRO_5045920164" description="Lysine-specific metallo-endopeptidase domain-containing protein" evidence="8">
    <location>
        <begin position="21"/>
        <end position="204"/>
    </location>
</feature>
<dbReference type="Gene3D" id="3.40.390.10">
    <property type="entry name" value="Collagenase (Catalytic Domain)"/>
    <property type="match status" value="1"/>
</dbReference>
<proteinExistence type="inferred from homology"/>
<evidence type="ECO:0000256" key="7">
    <source>
        <dbReference type="ARBA" id="ARBA00023049"/>
    </source>
</evidence>
<sequence>MQLLRTAMAFLLASTLSACAAGSEDVILAASPDAVARAATTPGPQCTREQAAILNEAHTTARNRIRDGIRFLQRDPESPQVRRWFGDAPAKMMLEVLTNTLSRMERRDSYTMHCNDMKTCGRGQMGYMRPGLNIVGVCPPFFRAGINGQDSRFGILVHEFSHLGGRTSDYVYQPRAALLLAKSDWLRAASNADNYEYFIETLPR</sequence>
<dbReference type="InterPro" id="IPR029463">
    <property type="entry name" value="Lys_MEP"/>
</dbReference>
<dbReference type="SMART" id="SM01351">
    <property type="entry name" value="Aspzincin_M35"/>
    <property type="match status" value="1"/>
</dbReference>
<keyword evidence="6" id="KW-0862">Zinc</keyword>
<dbReference type="PANTHER" id="PTHR37016">
    <property type="match status" value="1"/>
</dbReference>
<protein>
    <recommendedName>
        <fullName evidence="9">Lysine-specific metallo-endopeptidase domain-containing protein</fullName>
    </recommendedName>
</protein>
<dbReference type="Proteomes" id="UP001196870">
    <property type="component" value="Unassembled WGS sequence"/>
</dbReference>
<dbReference type="RefSeq" id="WP_211854604.1">
    <property type="nucleotide sequence ID" value="NZ_JAAGBB010000026.1"/>
</dbReference>
<evidence type="ECO:0000256" key="4">
    <source>
        <dbReference type="ARBA" id="ARBA00022723"/>
    </source>
</evidence>
<dbReference type="PROSITE" id="PS51257">
    <property type="entry name" value="PROKAR_LIPOPROTEIN"/>
    <property type="match status" value="1"/>
</dbReference>
<evidence type="ECO:0000313" key="10">
    <source>
        <dbReference type="EMBL" id="MBR0666826.1"/>
    </source>
</evidence>
<evidence type="ECO:0000256" key="1">
    <source>
        <dbReference type="ARBA" id="ARBA00001947"/>
    </source>
</evidence>
<evidence type="ECO:0000256" key="3">
    <source>
        <dbReference type="ARBA" id="ARBA00022670"/>
    </source>
</evidence>
<comment type="cofactor">
    <cofactor evidence="1">
        <name>Zn(2+)</name>
        <dbReference type="ChEBI" id="CHEBI:29105"/>
    </cofactor>
</comment>
<feature type="domain" description="Lysine-specific metallo-endopeptidase" evidence="9">
    <location>
        <begin position="70"/>
        <end position="200"/>
    </location>
</feature>
<keyword evidence="4" id="KW-0479">Metal-binding</keyword>